<dbReference type="EMBL" id="CP011452">
    <property type="protein sequence ID" value="AKH42825.1"/>
    <property type="molecule type" value="Genomic_DNA"/>
</dbReference>
<comment type="subcellular location">
    <subcellularLocation>
        <location evidence="1">Cell membrane</location>
        <topology evidence="1">Multi-pass membrane protein</topology>
    </subcellularLocation>
</comment>
<dbReference type="STRING" id="1267766.WYH_01789"/>
<keyword evidence="5" id="KW-1133">Transmembrane helix</keyword>
<dbReference type="PROSITE" id="PS50929">
    <property type="entry name" value="ABC_TM1F"/>
    <property type="match status" value="1"/>
</dbReference>
<evidence type="ECO:0000256" key="4">
    <source>
        <dbReference type="ARBA" id="ARBA00022840"/>
    </source>
</evidence>
<sequence>MKPLLDLAGMTRETRRLVLLGGISASVAALSSILLLAVSGWFLTGAAIAGVAGPAAVLGFNYLIPSASIRLLAILRTVSRYGERIWSHQGALLGMAELRGRLFARLSAQDSRNAPDMSGGDASARLIGDIQALEDLVVRRPARQASVVAAIAGLVLTAMAGWLPAVLLALMLAALPFLLREMARRLTDRPAHDAAEALGELRIRYVDFAGARSEIAAYGLADRVTAELFPIAARLDAAHARLFRAEAAMAGFLLGYGALAVAAVLVTSTAEAPILALALLAASAAIEAMGSFARSVFRGATVREGLRRIAALQELADAPVQGAARKEAATLKFGDMVLEPGARLAITGISGSGKTMVLEALAGMRALQVPVELDGQLLALCSADALCMQFALSPQDAPMLAGTIADNLRLARPGVDDDAMWRALEVAQLADRISRAPEKLETRLGEAGGILSGGERKRLSLARAILAGRPWLLLDEPTEGLDPETEQALIAALGRWLDETGTGLILVSHRRHPLSLTRRALEIGKLVRL</sequence>
<dbReference type="SMART" id="SM00382">
    <property type="entry name" value="AAA"/>
    <property type="match status" value="1"/>
</dbReference>
<evidence type="ECO:0000256" key="6">
    <source>
        <dbReference type="ARBA" id="ARBA00023136"/>
    </source>
</evidence>
<keyword evidence="6" id="KW-0472">Membrane</keyword>
<dbReference type="InterPro" id="IPR039421">
    <property type="entry name" value="Type_1_exporter"/>
</dbReference>
<dbReference type="InterPro" id="IPR027417">
    <property type="entry name" value="P-loop_NTPase"/>
</dbReference>
<dbReference type="GO" id="GO:0005524">
    <property type="term" value="F:ATP binding"/>
    <property type="evidence" value="ECO:0007669"/>
    <property type="project" value="UniProtKB-KW"/>
</dbReference>
<dbReference type="Gene3D" id="3.40.50.300">
    <property type="entry name" value="P-loop containing nucleotide triphosphate hydrolases"/>
    <property type="match status" value="1"/>
</dbReference>
<dbReference type="SUPFAM" id="SSF52540">
    <property type="entry name" value="P-loop containing nucleoside triphosphate hydrolases"/>
    <property type="match status" value="1"/>
</dbReference>
<gene>
    <name evidence="7" type="ORF">WYH_01789</name>
</gene>
<keyword evidence="2" id="KW-0812">Transmembrane</keyword>
<keyword evidence="8" id="KW-1185">Reference proteome</keyword>
<evidence type="ECO:0000313" key="8">
    <source>
        <dbReference type="Proteomes" id="UP000034392"/>
    </source>
</evidence>
<dbReference type="AlphaFoldDB" id="A0A0F7KVM1"/>
<dbReference type="PATRIC" id="fig|1267766.3.peg.1808"/>
<proteinExistence type="predicted"/>
<evidence type="ECO:0000256" key="3">
    <source>
        <dbReference type="ARBA" id="ARBA00022741"/>
    </source>
</evidence>
<keyword evidence="4 7" id="KW-0067">ATP-binding</keyword>
<dbReference type="RefSeq" id="WP_244877899.1">
    <property type="nucleotide sequence ID" value="NZ_CP011452.2"/>
</dbReference>
<dbReference type="InterPro" id="IPR036640">
    <property type="entry name" value="ABC1_TM_sf"/>
</dbReference>
<dbReference type="Proteomes" id="UP000034392">
    <property type="component" value="Chromosome"/>
</dbReference>
<keyword evidence="3" id="KW-0547">Nucleotide-binding</keyword>
<dbReference type="Gene3D" id="1.20.1560.10">
    <property type="entry name" value="ABC transporter type 1, transmembrane domain"/>
    <property type="match status" value="1"/>
</dbReference>
<protein>
    <submittedName>
        <fullName evidence="7">ABC transporter ATP-binding protein</fullName>
    </submittedName>
</protein>
<dbReference type="InterPro" id="IPR003593">
    <property type="entry name" value="AAA+_ATPase"/>
</dbReference>
<evidence type="ECO:0000256" key="1">
    <source>
        <dbReference type="ARBA" id="ARBA00004651"/>
    </source>
</evidence>
<organism evidence="7 8">
    <name type="scientific">Croceibacterium atlanticum</name>
    <dbReference type="NCBI Taxonomy" id="1267766"/>
    <lineage>
        <taxon>Bacteria</taxon>
        <taxon>Pseudomonadati</taxon>
        <taxon>Pseudomonadota</taxon>
        <taxon>Alphaproteobacteria</taxon>
        <taxon>Sphingomonadales</taxon>
        <taxon>Erythrobacteraceae</taxon>
        <taxon>Croceibacterium</taxon>
    </lineage>
</organism>
<reference evidence="7" key="1">
    <citation type="submission" date="2015-05" db="EMBL/GenBank/DDBJ databases">
        <title>The complete genome of Altererythrobacter atlanticus strain 26DY36.</title>
        <authorList>
            <person name="Wu Y.-H."/>
            <person name="Cheng H."/>
            <person name="Wu X.-W."/>
        </authorList>
    </citation>
    <scope>NUCLEOTIDE SEQUENCE [LARGE SCALE GENOMIC DNA]</scope>
    <source>
        <strain evidence="7">26DY36</strain>
    </source>
</reference>
<dbReference type="InterPro" id="IPR011527">
    <property type="entry name" value="ABC1_TM_dom"/>
</dbReference>
<dbReference type="GO" id="GO:0140359">
    <property type="term" value="F:ABC-type transporter activity"/>
    <property type="evidence" value="ECO:0007669"/>
    <property type="project" value="InterPro"/>
</dbReference>
<evidence type="ECO:0000313" key="7">
    <source>
        <dbReference type="EMBL" id="AKH42825.1"/>
    </source>
</evidence>
<evidence type="ECO:0000256" key="2">
    <source>
        <dbReference type="ARBA" id="ARBA00022692"/>
    </source>
</evidence>
<dbReference type="SUPFAM" id="SSF90123">
    <property type="entry name" value="ABC transporter transmembrane region"/>
    <property type="match status" value="1"/>
</dbReference>
<dbReference type="PANTHER" id="PTHR24221">
    <property type="entry name" value="ATP-BINDING CASSETTE SUB-FAMILY B"/>
    <property type="match status" value="1"/>
</dbReference>
<dbReference type="GO" id="GO:0005886">
    <property type="term" value="C:plasma membrane"/>
    <property type="evidence" value="ECO:0007669"/>
    <property type="project" value="UniProtKB-SubCell"/>
</dbReference>
<dbReference type="Pfam" id="PF00005">
    <property type="entry name" value="ABC_tran"/>
    <property type="match status" value="1"/>
</dbReference>
<accession>A0A0F7KVM1</accession>
<dbReference type="InterPro" id="IPR017871">
    <property type="entry name" value="ABC_transporter-like_CS"/>
</dbReference>
<dbReference type="KEGG" id="aay:WYH_01789"/>
<dbReference type="PANTHER" id="PTHR24221:SF654">
    <property type="entry name" value="ATP-BINDING CASSETTE SUB-FAMILY B MEMBER 6"/>
    <property type="match status" value="1"/>
</dbReference>
<evidence type="ECO:0000256" key="5">
    <source>
        <dbReference type="ARBA" id="ARBA00022989"/>
    </source>
</evidence>
<dbReference type="InterPro" id="IPR003439">
    <property type="entry name" value="ABC_transporter-like_ATP-bd"/>
</dbReference>
<dbReference type="PROSITE" id="PS00211">
    <property type="entry name" value="ABC_TRANSPORTER_1"/>
    <property type="match status" value="1"/>
</dbReference>
<name>A0A0F7KVM1_9SPHN</name>
<dbReference type="GO" id="GO:0016887">
    <property type="term" value="F:ATP hydrolysis activity"/>
    <property type="evidence" value="ECO:0007669"/>
    <property type="project" value="InterPro"/>
</dbReference>
<dbReference type="PROSITE" id="PS50893">
    <property type="entry name" value="ABC_TRANSPORTER_2"/>
    <property type="match status" value="1"/>
</dbReference>